<dbReference type="InterPro" id="IPR032689">
    <property type="entry name" value="TraG-D_C"/>
</dbReference>
<dbReference type="Gene3D" id="3.40.50.300">
    <property type="entry name" value="P-loop containing nucleotide triphosphate hydrolases"/>
    <property type="match status" value="1"/>
</dbReference>
<evidence type="ECO:0000256" key="4">
    <source>
        <dbReference type="ARBA" id="ARBA00022692"/>
    </source>
</evidence>
<keyword evidence="4 7" id="KW-0812">Transmembrane</keyword>
<dbReference type="CDD" id="cd01127">
    <property type="entry name" value="TrwB_TraG_TraD_VirD4"/>
    <property type="match status" value="1"/>
</dbReference>
<evidence type="ECO:0000313" key="9">
    <source>
        <dbReference type="EMBL" id="NMW64760.1"/>
    </source>
</evidence>
<keyword evidence="5 7" id="KW-1133">Transmembrane helix</keyword>
<comment type="similarity">
    <text evidence="2">Belongs to the VirD4/TraG family.</text>
</comment>
<dbReference type="PANTHER" id="PTHR37937">
    <property type="entry name" value="CONJUGATIVE TRANSFER: DNA TRANSPORT"/>
    <property type="match status" value="1"/>
</dbReference>
<dbReference type="Proteomes" id="UP000582487">
    <property type="component" value="Unassembled WGS sequence"/>
</dbReference>
<dbReference type="PANTHER" id="PTHR37937:SF1">
    <property type="entry name" value="CONJUGATIVE TRANSFER: DNA TRANSPORT"/>
    <property type="match status" value="1"/>
</dbReference>
<protein>
    <submittedName>
        <fullName evidence="9">Type IV secretory system conjugative DNA transfer family protein</fullName>
    </submittedName>
</protein>
<dbReference type="RefSeq" id="WP_169764897.1">
    <property type="nucleotide sequence ID" value="NZ_JABCUR010000003.1"/>
</dbReference>
<dbReference type="SUPFAM" id="SSF52540">
    <property type="entry name" value="P-loop containing nucleoside triphosphate hydrolases"/>
    <property type="match status" value="1"/>
</dbReference>
<keyword evidence="6 7" id="KW-0472">Membrane</keyword>
<dbReference type="Proteomes" id="UP000578252">
    <property type="component" value="Unassembled WGS sequence"/>
</dbReference>
<proteinExistence type="inferred from homology"/>
<dbReference type="GO" id="GO:0005886">
    <property type="term" value="C:plasma membrane"/>
    <property type="evidence" value="ECO:0007669"/>
    <property type="project" value="UniProtKB-SubCell"/>
</dbReference>
<evidence type="ECO:0000256" key="5">
    <source>
        <dbReference type="ARBA" id="ARBA00022989"/>
    </source>
</evidence>
<evidence type="ECO:0000313" key="11">
    <source>
        <dbReference type="Proteomes" id="UP000578252"/>
    </source>
</evidence>
<dbReference type="Pfam" id="PF12696">
    <property type="entry name" value="TraG-D_C"/>
    <property type="match status" value="1"/>
</dbReference>
<evidence type="ECO:0000256" key="3">
    <source>
        <dbReference type="ARBA" id="ARBA00022475"/>
    </source>
</evidence>
<evidence type="ECO:0000313" key="10">
    <source>
        <dbReference type="EMBL" id="NMW93467.1"/>
    </source>
</evidence>
<feature type="transmembrane region" description="Helical" evidence="7">
    <location>
        <begin position="12"/>
        <end position="35"/>
    </location>
</feature>
<reference evidence="11 12" key="1">
    <citation type="submission" date="2020-04" db="EMBL/GenBank/DDBJ databases">
        <title>Antimicrobial susceptibility and clonality of vaginal-derived multi-drug resistant Mobiluncus isolates in China.</title>
        <authorList>
            <person name="Zhang X."/>
        </authorList>
    </citation>
    <scope>NUCLEOTIDE SEQUENCE [LARGE SCALE GENOMIC DNA]</scope>
    <source>
        <strain evidence="9 11">13</strain>
        <strain evidence="10 12">7</strain>
    </source>
</reference>
<feature type="domain" description="TraD/TraG TraM recognition site" evidence="8">
    <location>
        <begin position="422"/>
        <end position="540"/>
    </location>
</feature>
<dbReference type="AlphaFoldDB" id="A0A7Y0Y3Z0"/>
<dbReference type="EMBL" id="JABCUR010000003">
    <property type="protein sequence ID" value="NMW64760.1"/>
    <property type="molecule type" value="Genomic_DNA"/>
</dbReference>
<evidence type="ECO:0000256" key="6">
    <source>
        <dbReference type="ARBA" id="ARBA00023136"/>
    </source>
</evidence>
<dbReference type="InterPro" id="IPR003688">
    <property type="entry name" value="TraG/VirD4"/>
</dbReference>
<dbReference type="InterPro" id="IPR051539">
    <property type="entry name" value="T4SS-coupling_protein"/>
</dbReference>
<evidence type="ECO:0000259" key="8">
    <source>
        <dbReference type="Pfam" id="PF12696"/>
    </source>
</evidence>
<dbReference type="InterPro" id="IPR027417">
    <property type="entry name" value="P-loop_NTPase"/>
</dbReference>
<dbReference type="EMBL" id="JABCUV010000007">
    <property type="protein sequence ID" value="NMW93467.1"/>
    <property type="molecule type" value="Genomic_DNA"/>
</dbReference>
<comment type="subcellular location">
    <subcellularLocation>
        <location evidence="1">Cell membrane</location>
        <topology evidence="1">Multi-pass membrane protein</topology>
    </subcellularLocation>
</comment>
<comment type="caution">
    <text evidence="9">The sequence shown here is derived from an EMBL/GenBank/DDBJ whole genome shotgun (WGS) entry which is preliminary data.</text>
</comment>
<organism evidence="9 11">
    <name type="scientific">Mobiluncus mulieris</name>
    <dbReference type="NCBI Taxonomy" id="2052"/>
    <lineage>
        <taxon>Bacteria</taxon>
        <taxon>Bacillati</taxon>
        <taxon>Actinomycetota</taxon>
        <taxon>Actinomycetes</taxon>
        <taxon>Actinomycetales</taxon>
        <taxon>Actinomycetaceae</taxon>
        <taxon>Mobiluncus</taxon>
    </lineage>
</organism>
<keyword evidence="3" id="KW-1003">Cell membrane</keyword>
<sequence length="581" mass="62364">MEGKGNADSLTNAGLALLGVLIGLWILVSFPAVVVNGFSRGEWVWPPSGALFTLLTHPVDMKAAFGMDIHPLAYWVSFTIEIVIVLALAVAVLRVWANRSGSEKQWNPHLQPGLATRRDFRALTGREIVKAGKWLRPTHPDPQPRDVGYLLGTSRGENVWLSIEDSCMLIGPARSGKGQNFVLPTMIEAPGAVVSTSVRAENMENTLKWRRLKGPVGVFSPTGQAKIPGGVQALKWSLTQGCEDPAVAMRRASALTANSAKGVENASFWETQGQKIISPLLHAAALAGGGTRQIFEWGASPGRAEDAIRVLQTHENAAEGWAVTLDGSLHGSDPKTLANIWSQVEAAIVKPLMSPALLAALSPTEDEVLNVAEFIKARGTLYVIDDSGGMAAAFIAALVEDFYYTASRNLANTSEGNRLDPPLLLSLDELANIAKLPALPDMISAGGGSGVTTLAVLQSISQARDKWGRETAEALWGAATSRIILGGLTEQSDLEAVSKITGQRTVYKTSMSDNFNGPKTRNISEHQEQVLTPAQVRALPLGTALLISRAIAPILLDLIPHRDRDYNPYYGLKTGKHSKHK</sequence>
<evidence type="ECO:0000256" key="1">
    <source>
        <dbReference type="ARBA" id="ARBA00004651"/>
    </source>
</evidence>
<gene>
    <name evidence="10" type="ORF">HHJ74_07135</name>
    <name evidence="9" type="ORF">HHJ78_04265</name>
</gene>
<accession>A0A7Y0Y3Z0</accession>
<evidence type="ECO:0000256" key="7">
    <source>
        <dbReference type="SAM" id="Phobius"/>
    </source>
</evidence>
<evidence type="ECO:0000256" key="2">
    <source>
        <dbReference type="ARBA" id="ARBA00008806"/>
    </source>
</evidence>
<evidence type="ECO:0000313" key="12">
    <source>
        <dbReference type="Proteomes" id="UP000582487"/>
    </source>
</evidence>
<name>A0A7Y0Y3Z0_9ACTO</name>
<dbReference type="Pfam" id="PF02534">
    <property type="entry name" value="T4SS-DNA_transf"/>
    <property type="match status" value="1"/>
</dbReference>
<feature type="transmembrane region" description="Helical" evidence="7">
    <location>
        <begin position="72"/>
        <end position="96"/>
    </location>
</feature>